<dbReference type="PANTHER" id="PTHR11439">
    <property type="entry name" value="GAG-POL-RELATED RETROTRANSPOSON"/>
    <property type="match status" value="1"/>
</dbReference>
<gene>
    <name evidence="2" type="ORF">FSB_LOCUS36227</name>
</gene>
<accession>A0A2N9H8W1</accession>
<dbReference type="EMBL" id="OIVN01003035">
    <property type="protein sequence ID" value="SPD08345.1"/>
    <property type="molecule type" value="Genomic_DNA"/>
</dbReference>
<dbReference type="GO" id="GO:0003676">
    <property type="term" value="F:nucleic acid binding"/>
    <property type="evidence" value="ECO:0007669"/>
    <property type="project" value="InterPro"/>
</dbReference>
<dbReference type="Gene3D" id="3.30.420.10">
    <property type="entry name" value="Ribonuclease H-like superfamily/Ribonuclease H"/>
    <property type="match status" value="1"/>
</dbReference>
<dbReference type="AlphaFoldDB" id="A0A2N9H8W1"/>
<dbReference type="PANTHER" id="PTHR11439:SF467">
    <property type="entry name" value="INTEGRASE CATALYTIC DOMAIN-CONTAINING PROTEIN"/>
    <property type="match status" value="1"/>
</dbReference>
<dbReference type="CDD" id="cd09272">
    <property type="entry name" value="RNase_HI_RT_Ty1"/>
    <property type="match status" value="1"/>
</dbReference>
<evidence type="ECO:0000313" key="2">
    <source>
        <dbReference type="EMBL" id="SPD08345.1"/>
    </source>
</evidence>
<organism evidence="2">
    <name type="scientific">Fagus sylvatica</name>
    <name type="common">Beechnut</name>
    <dbReference type="NCBI Taxonomy" id="28930"/>
    <lineage>
        <taxon>Eukaryota</taxon>
        <taxon>Viridiplantae</taxon>
        <taxon>Streptophyta</taxon>
        <taxon>Embryophyta</taxon>
        <taxon>Tracheophyta</taxon>
        <taxon>Spermatophyta</taxon>
        <taxon>Magnoliopsida</taxon>
        <taxon>eudicotyledons</taxon>
        <taxon>Gunneridae</taxon>
        <taxon>Pentapetalae</taxon>
        <taxon>rosids</taxon>
        <taxon>fabids</taxon>
        <taxon>Fagales</taxon>
        <taxon>Fagaceae</taxon>
        <taxon>Fagus</taxon>
    </lineage>
</organism>
<protein>
    <recommendedName>
        <fullName evidence="1">Integrase catalytic domain-containing protein</fullName>
    </recommendedName>
</protein>
<dbReference type="Pfam" id="PF07727">
    <property type="entry name" value="RVT_2"/>
    <property type="match status" value="1"/>
</dbReference>
<proteinExistence type="predicted"/>
<dbReference type="InterPro" id="IPR043502">
    <property type="entry name" value="DNA/RNA_pol_sf"/>
</dbReference>
<dbReference type="SUPFAM" id="SSF53098">
    <property type="entry name" value="Ribonuclease H-like"/>
    <property type="match status" value="1"/>
</dbReference>
<dbReference type="InterPro" id="IPR012337">
    <property type="entry name" value="RNaseH-like_sf"/>
</dbReference>
<dbReference type="InterPro" id="IPR001584">
    <property type="entry name" value="Integrase_cat-core"/>
</dbReference>
<name>A0A2N9H8W1_FAGSY</name>
<feature type="domain" description="Integrase catalytic" evidence="1">
    <location>
        <begin position="1"/>
        <end position="91"/>
    </location>
</feature>
<dbReference type="InterPro" id="IPR013103">
    <property type="entry name" value="RVT_2"/>
</dbReference>
<dbReference type="PROSITE" id="PS50994">
    <property type="entry name" value="INTEGRASE"/>
    <property type="match status" value="1"/>
</dbReference>
<dbReference type="SUPFAM" id="SSF56672">
    <property type="entry name" value="DNA/RNA polymerases"/>
    <property type="match status" value="1"/>
</dbReference>
<reference evidence="2" key="1">
    <citation type="submission" date="2018-02" db="EMBL/GenBank/DDBJ databases">
        <authorList>
            <person name="Cohen D.B."/>
            <person name="Kent A.D."/>
        </authorList>
    </citation>
    <scope>NUCLEOTIDE SEQUENCE</scope>
</reference>
<dbReference type="GO" id="GO:0015074">
    <property type="term" value="P:DNA integration"/>
    <property type="evidence" value="ECO:0007669"/>
    <property type="project" value="InterPro"/>
</dbReference>
<evidence type="ECO:0000259" key="1">
    <source>
        <dbReference type="PROSITE" id="PS50994"/>
    </source>
</evidence>
<dbReference type="InterPro" id="IPR036397">
    <property type="entry name" value="RNaseH_sf"/>
</dbReference>
<sequence>MDASIYSEQFRELCENKGIRRKLMIPGTPQQNGVAKRRNRTLLDMVRSMMAQANLPISFWGDALMAAAYILNRVPSKSVPSTPYELWSSKKPDLSNLRPLGGRCGSKLGAIRDGRVIGMILQPLILGIVGERSLLVGATHNHKKMTPKAHNCAEVSMEMFHADALELKGNPSLVLRKMTWSLGSQLGTNGFSKSKGRQMVTIDKYKAQLVAKGYTQREGVDYEETFSPVVRFASIRLILAMVASLDLELHQMDVKTAFLNGELDEEIFMDQLHWFCSEGIRAQGLQAQSDDILLAGNNKEFIKTIKEWLSSTFEMKDMGEASFVLGVKILRDRSRKLLGRGDSLSSEMCPKTQAKIESMARVPYANAIGSLMYAMLCTRPDICFAVGLVNRFQSNPGPAHWKADIVMPIGHGDLDERKSTSGYTFLLGGGAITWCSKKQSCVALSTMESEYVACSAVVQEAIWLRRFFQCLDIVASAMDPVTIYSDSMAAFAYAKDPNYHGKTKHIKIKYHYIQDMVAKKEVLLRAYLYQKHVGSLTQATAFDAWVAGEDETWYSLTLKEPGEVGCEFSQALKESELMKNSSQALGATGLRSMRWKYQDAFMTYAPLRMEEKSTATCDHTTCAHNDHQIGRDMTGRSVEPKLSGIRAKGRQSDNTSQSSACVWNSCRLWESRA</sequence>